<keyword evidence="6" id="KW-1185">Reference proteome</keyword>
<dbReference type="InterPro" id="IPR024391">
    <property type="entry name" value="LDB19_N"/>
</dbReference>
<dbReference type="RefSeq" id="XP_037160930.1">
    <property type="nucleotide sequence ID" value="XM_037312136.1"/>
</dbReference>
<feature type="region of interest" description="Disordered" evidence="1">
    <location>
        <begin position="279"/>
        <end position="302"/>
    </location>
</feature>
<evidence type="ECO:0000259" key="3">
    <source>
        <dbReference type="Pfam" id="PF13002"/>
    </source>
</evidence>
<sequence length="677" mass="74487">MSNRRERRAQARANSATKNEIPFHQPSRNAPTHKTLFDIASERQLLNTTSQSSPPSITTTRINPDGTLSTTGSASNSPDATMPYLDVFLYTATLTMLHFTLTVLVHHQYATTPPSLTSILYTSTVISPTPVLILVLVSILHPQSSHLLTQILFACLSVAAGAWLVHASNEDPYMAVMKKAPPLGTLWVWAIVEMRWEWAVGCLGVVAGWGWWKGYNITPFKMPMPTGIRGSIKSTKISKSIKVNSHEIPDLEERRDTRTSPERKSSIAVMDFFHKEKRHSIGLGGKGSNTPAKGSPKNSPKLVPTKPAKLAIDMESPPLVFYGNPSQSTGALLSGQLLLTVTDPGIKLQTFQMTLIARVTNKRPITKDCPNCQVKDTDLFTWKFLTEPTSYKPGIHTFPFSYLLPGHLPATSHGELGHIDYVLDGRAVCAVSDTITVSRTLTVQRALPGSDKISVRVFPPTNLNVKVVIPSVIHPIGEFAVQMSMTGIIDNSLKNIQRRWRIRRMNWKIEENSKIISPACPKHTNKVGGEGKGILHEDTRSIGGDEMKDGWKSDYDTQGGEITLEFMAAIRPSSQPVCDVDSPTGLTVHHNLVLEIIVAEEQTTGKGTKGAMPTGSARVLRMQFKTTVTERAGMGISWDEEMPPMYEDVPSSPPVYAGMEDFVGDLPADESLEHMQR</sequence>
<dbReference type="GeneID" id="59291897"/>
<dbReference type="PANTHER" id="PTHR37846:SF1">
    <property type="entry name" value="DEACETYLASE-LIKE PROTEIN"/>
    <property type="match status" value="1"/>
</dbReference>
<evidence type="ECO:0000256" key="1">
    <source>
        <dbReference type="SAM" id="MobiDB-lite"/>
    </source>
</evidence>
<gene>
    <name evidence="5" type="ORF">HO173_010250</name>
</gene>
<dbReference type="EMBL" id="JACCJC010000056">
    <property type="protein sequence ID" value="KAF6231498.1"/>
    <property type="molecule type" value="Genomic_DNA"/>
</dbReference>
<dbReference type="Proteomes" id="UP000578531">
    <property type="component" value="Unassembled WGS sequence"/>
</dbReference>
<dbReference type="InterPro" id="IPR014752">
    <property type="entry name" value="Arrestin-like_C"/>
</dbReference>
<evidence type="ECO:0008006" key="7">
    <source>
        <dbReference type="Google" id="ProtNLM"/>
    </source>
</evidence>
<name>A0A8H6L118_9LECA</name>
<feature type="domain" description="DUF7719" evidence="4">
    <location>
        <begin position="149"/>
        <end position="217"/>
    </location>
</feature>
<proteinExistence type="predicted"/>
<feature type="compositionally biased region" description="Basic and acidic residues" evidence="1">
    <location>
        <begin position="533"/>
        <end position="552"/>
    </location>
</feature>
<dbReference type="InterPro" id="IPR056136">
    <property type="entry name" value="DUF7719"/>
</dbReference>
<feature type="transmembrane region" description="Helical" evidence="2">
    <location>
        <begin position="119"/>
        <end position="140"/>
    </location>
</feature>
<dbReference type="OrthoDB" id="3832628at2759"/>
<evidence type="ECO:0000313" key="5">
    <source>
        <dbReference type="EMBL" id="KAF6231498.1"/>
    </source>
</evidence>
<feature type="region of interest" description="Disordered" evidence="1">
    <location>
        <begin position="245"/>
        <end position="264"/>
    </location>
</feature>
<accession>A0A8H6L118</accession>
<feature type="region of interest" description="Disordered" evidence="1">
    <location>
        <begin position="1"/>
        <end position="31"/>
    </location>
</feature>
<feature type="compositionally biased region" description="Low complexity" evidence="1">
    <location>
        <begin position="48"/>
        <end position="60"/>
    </location>
</feature>
<evidence type="ECO:0000256" key="2">
    <source>
        <dbReference type="SAM" id="Phobius"/>
    </source>
</evidence>
<keyword evidence="2" id="KW-0472">Membrane</keyword>
<feature type="transmembrane region" description="Helical" evidence="2">
    <location>
        <begin position="87"/>
        <end position="107"/>
    </location>
</feature>
<feature type="domain" description="LDB19 N-terminal" evidence="3">
    <location>
        <begin position="352"/>
        <end position="527"/>
    </location>
</feature>
<dbReference type="Gene3D" id="2.60.40.640">
    <property type="match status" value="1"/>
</dbReference>
<organism evidence="5 6">
    <name type="scientific">Letharia columbiana</name>
    <dbReference type="NCBI Taxonomy" id="112416"/>
    <lineage>
        <taxon>Eukaryota</taxon>
        <taxon>Fungi</taxon>
        <taxon>Dikarya</taxon>
        <taxon>Ascomycota</taxon>
        <taxon>Pezizomycotina</taxon>
        <taxon>Lecanoromycetes</taxon>
        <taxon>OSLEUM clade</taxon>
        <taxon>Lecanoromycetidae</taxon>
        <taxon>Lecanorales</taxon>
        <taxon>Lecanorineae</taxon>
        <taxon>Parmeliaceae</taxon>
        <taxon>Letharia</taxon>
    </lineage>
</organism>
<evidence type="ECO:0000313" key="6">
    <source>
        <dbReference type="Proteomes" id="UP000578531"/>
    </source>
</evidence>
<feature type="region of interest" description="Disordered" evidence="1">
    <location>
        <begin position="47"/>
        <end position="76"/>
    </location>
</feature>
<dbReference type="AlphaFoldDB" id="A0A8H6L118"/>
<protein>
    <recommendedName>
        <fullName evidence="7">LDB19 N-terminal domain-containing protein</fullName>
    </recommendedName>
</protein>
<keyword evidence="2" id="KW-0812">Transmembrane</keyword>
<dbReference type="Pfam" id="PF13002">
    <property type="entry name" value="LDB19"/>
    <property type="match status" value="1"/>
</dbReference>
<reference evidence="5 6" key="1">
    <citation type="journal article" date="2020" name="Genomics">
        <title>Complete, high-quality genomes from long-read metagenomic sequencing of two wolf lichen thalli reveals enigmatic genome architecture.</title>
        <authorList>
            <person name="McKenzie S.K."/>
            <person name="Walston R.F."/>
            <person name="Allen J.L."/>
        </authorList>
    </citation>
    <scope>NUCLEOTIDE SEQUENCE [LARGE SCALE GENOMIC DNA]</scope>
    <source>
        <strain evidence="5">WasteWater2</strain>
    </source>
</reference>
<dbReference type="Pfam" id="PF24841">
    <property type="entry name" value="DUF7719"/>
    <property type="match status" value="1"/>
</dbReference>
<comment type="caution">
    <text evidence="5">The sequence shown here is derived from an EMBL/GenBank/DDBJ whole genome shotgun (WGS) entry which is preliminary data.</text>
</comment>
<evidence type="ECO:0000259" key="4">
    <source>
        <dbReference type="Pfam" id="PF24841"/>
    </source>
</evidence>
<feature type="region of interest" description="Disordered" evidence="1">
    <location>
        <begin position="520"/>
        <end position="552"/>
    </location>
</feature>
<dbReference type="PANTHER" id="PTHR37846">
    <property type="entry name" value="YALI0B21296P"/>
    <property type="match status" value="1"/>
</dbReference>
<keyword evidence="2" id="KW-1133">Transmembrane helix</keyword>
<feature type="transmembrane region" description="Helical" evidence="2">
    <location>
        <begin position="147"/>
        <end position="166"/>
    </location>
</feature>
<feature type="compositionally biased region" description="Polar residues" evidence="1">
    <location>
        <begin position="66"/>
        <end position="76"/>
    </location>
</feature>
<feature type="compositionally biased region" description="Polar residues" evidence="1">
    <location>
        <begin position="288"/>
        <end position="298"/>
    </location>
</feature>